<accession>A0A4R0RW69</accession>
<reference evidence="1 2" key="1">
    <citation type="submission" date="2018-11" db="EMBL/GenBank/DDBJ databases">
        <title>Genome assembly of Steccherinum ochraceum LE-BIN_3174, the white-rot fungus of the Steccherinaceae family (The Residual Polyporoid clade, Polyporales, Basidiomycota).</title>
        <authorList>
            <person name="Fedorova T.V."/>
            <person name="Glazunova O.A."/>
            <person name="Landesman E.O."/>
            <person name="Moiseenko K.V."/>
            <person name="Psurtseva N.V."/>
            <person name="Savinova O.S."/>
            <person name="Shakhova N.V."/>
            <person name="Tyazhelova T.V."/>
            <person name="Vasina D.V."/>
        </authorList>
    </citation>
    <scope>NUCLEOTIDE SEQUENCE [LARGE SCALE GENOMIC DNA]</scope>
    <source>
        <strain evidence="1 2">LE-BIN_3174</strain>
    </source>
</reference>
<name>A0A4R0RW69_9APHY</name>
<keyword evidence="2" id="KW-1185">Reference proteome</keyword>
<proteinExistence type="predicted"/>
<gene>
    <name evidence="1" type="ORF">EIP91_010168</name>
</gene>
<sequence>MGQYWMYFNLDKRTVCGDVGKLGESLPFGGFSKIRSRLVRPTKQDLREGAAQAIRSHKKNQKEYSDPEWEDTYTKEIESMRLVREQFKTNPNLDKNRPLGAFHKLPAELISMLFLAMDDYMDIAVLALTNTVFFEEGYSRLARLAEEAYSWAGDRLICVGDSCRIDDLPTGVFNSTEIDELRKLMSSGQGGDNDHGDRTVHDAFEAAMSGRLPSPMSSLLPSSWSWSLTNMGSRRSIRILLRMSKLDKDLYCYLEGLTRYDKEDRRYPLASEDRPWVLCNLTAGEYVRASAISKLRLQPGQDCELDYGPTVGRGLTFSEVVAARFCWSSDSGIAMVYEGDIHRGVWAGHRFEIVPLGHVRRLEGGQQWKDVSEEVAQEMKDLWKSEFEDEWQQRL</sequence>
<dbReference type="OrthoDB" id="2588098at2759"/>
<organism evidence="1 2">
    <name type="scientific">Steccherinum ochraceum</name>
    <dbReference type="NCBI Taxonomy" id="92696"/>
    <lineage>
        <taxon>Eukaryota</taxon>
        <taxon>Fungi</taxon>
        <taxon>Dikarya</taxon>
        <taxon>Basidiomycota</taxon>
        <taxon>Agaricomycotina</taxon>
        <taxon>Agaricomycetes</taxon>
        <taxon>Polyporales</taxon>
        <taxon>Steccherinaceae</taxon>
        <taxon>Steccherinum</taxon>
    </lineage>
</organism>
<dbReference type="Proteomes" id="UP000292702">
    <property type="component" value="Unassembled WGS sequence"/>
</dbReference>
<dbReference type="AlphaFoldDB" id="A0A4R0RW69"/>
<dbReference type="EMBL" id="RWJN01000006">
    <property type="protein sequence ID" value="TCD71462.1"/>
    <property type="molecule type" value="Genomic_DNA"/>
</dbReference>
<protein>
    <submittedName>
        <fullName evidence="1">Uncharacterized protein</fullName>
    </submittedName>
</protein>
<evidence type="ECO:0000313" key="1">
    <source>
        <dbReference type="EMBL" id="TCD71462.1"/>
    </source>
</evidence>
<evidence type="ECO:0000313" key="2">
    <source>
        <dbReference type="Proteomes" id="UP000292702"/>
    </source>
</evidence>
<comment type="caution">
    <text evidence="1">The sequence shown here is derived from an EMBL/GenBank/DDBJ whole genome shotgun (WGS) entry which is preliminary data.</text>
</comment>